<feature type="region of interest" description="Disordered" evidence="1">
    <location>
        <begin position="82"/>
        <end position="107"/>
    </location>
</feature>
<organism evidence="3 4">
    <name type="scientific">Mesorhizobium japonicum (strain LMG 29417 / CECT 9101 / MAFF 303099)</name>
    <name type="common">Mesorhizobium loti (strain MAFF 303099)</name>
    <dbReference type="NCBI Taxonomy" id="266835"/>
    <lineage>
        <taxon>Bacteria</taxon>
        <taxon>Pseudomonadati</taxon>
        <taxon>Pseudomonadota</taxon>
        <taxon>Alphaproteobacteria</taxon>
        <taxon>Hyphomicrobiales</taxon>
        <taxon>Phyllobacteriaceae</taxon>
        <taxon>Mesorhizobium</taxon>
    </lineage>
</organism>
<dbReference type="AlphaFoldDB" id="Q98AD2"/>
<proteinExistence type="predicted"/>
<protein>
    <submittedName>
        <fullName evidence="3">Mll6055 protein</fullName>
    </submittedName>
</protein>
<reference evidence="3 4" key="1">
    <citation type="journal article" date="2000" name="DNA Res.">
        <title>Complete genome structure of the nitrogen-fixing symbiotic bacterium Mesorhizobium loti.</title>
        <authorList>
            <person name="Kaneko T."/>
            <person name="Nakamura Y."/>
            <person name="Sato S."/>
            <person name="Asamizu E."/>
            <person name="Kato T."/>
            <person name="Sasamoto S."/>
            <person name="Watanabe A."/>
            <person name="Idesawa K."/>
            <person name="Ishikawa A."/>
            <person name="Kawashima K."/>
            <person name="Kimura T."/>
            <person name="Kishida Y."/>
            <person name="Kiyokawa C."/>
            <person name="Kohara M."/>
            <person name="Matsumoto M."/>
            <person name="Matsuno A."/>
            <person name="Mochizuki Y."/>
            <person name="Nakayama S."/>
            <person name="Nakazaki N."/>
            <person name="Shimpo S."/>
            <person name="Sugimoto M."/>
            <person name="Takeuchi C."/>
            <person name="Yamada M."/>
            <person name="Tabata S."/>
        </authorList>
    </citation>
    <scope>NUCLEOTIDE SEQUENCE [LARGE SCALE GENOMIC DNA]</scope>
    <source>
        <strain evidence="4">LMG 29417 / CECT 9101 / MAFF 303099</strain>
    </source>
</reference>
<name>Q98AD2_RHILO</name>
<feature type="domain" description="Insertion element IS150 protein InsJ-like helix-turn-helix" evidence="2">
    <location>
        <begin position="7"/>
        <end position="48"/>
    </location>
</feature>
<accession>Q98AD2</accession>
<dbReference type="KEGG" id="mlo:mll6055"/>
<dbReference type="HOGENOM" id="CLU_2207946_0_0_5"/>
<dbReference type="EMBL" id="BA000012">
    <property type="protein sequence ID" value="BAB52403.1"/>
    <property type="molecule type" value="Genomic_DNA"/>
</dbReference>
<dbReference type="InterPro" id="IPR055247">
    <property type="entry name" value="InsJ-like_HTH"/>
</dbReference>
<sequence length="107" mass="10927">MSGPFRNGVNTAHAAALFGVSRPTCYQAEDAFEREGIAGLLPSARGPKSAHSCDGLAGNAVGATKNDPAPLGQLRSRFAFTPCASASPATETPSQDTRRSVGPSRPG</sequence>
<dbReference type="Proteomes" id="UP000000552">
    <property type="component" value="Chromosome"/>
</dbReference>
<evidence type="ECO:0000313" key="4">
    <source>
        <dbReference type="Proteomes" id="UP000000552"/>
    </source>
</evidence>
<evidence type="ECO:0000259" key="2">
    <source>
        <dbReference type="Pfam" id="PF13518"/>
    </source>
</evidence>
<evidence type="ECO:0000256" key="1">
    <source>
        <dbReference type="SAM" id="MobiDB-lite"/>
    </source>
</evidence>
<gene>
    <name evidence="3" type="ordered locus">mll6055</name>
</gene>
<evidence type="ECO:0000313" key="3">
    <source>
        <dbReference type="EMBL" id="BAB52403.1"/>
    </source>
</evidence>
<dbReference type="Pfam" id="PF13518">
    <property type="entry name" value="HTH_28"/>
    <property type="match status" value="1"/>
</dbReference>